<accession>A0A380TH66</accession>
<dbReference type="Pfam" id="PF00582">
    <property type="entry name" value="Usp"/>
    <property type="match status" value="2"/>
</dbReference>
<evidence type="ECO:0000256" key="1">
    <source>
        <dbReference type="ARBA" id="ARBA00008791"/>
    </source>
</evidence>
<dbReference type="PANTHER" id="PTHR46268">
    <property type="entry name" value="STRESS RESPONSE PROTEIN NHAX"/>
    <property type="match status" value="1"/>
</dbReference>
<dbReference type="EMBL" id="UIDG01000297">
    <property type="protein sequence ID" value="SUS07033.1"/>
    <property type="molecule type" value="Genomic_DNA"/>
</dbReference>
<dbReference type="InterPro" id="IPR006016">
    <property type="entry name" value="UspA"/>
</dbReference>
<dbReference type="Gene3D" id="3.40.50.12370">
    <property type="match status" value="1"/>
</dbReference>
<sequence>MSIKSIVVIVRDDKVLEPMLKAAVALTRRLEGHLTVGHIVPPAHMPAGAIGRAAAMEYVTEADETADVKADRLHSKVNAVCEGHLSSWQWRVEHGDELEAANRLVEMADLVIIEQRVQGVIEDLMSTDVVEHLLAHGDCPVLMLPIDWQGEHIGEKILVAWKPTREAKHAVHDAMPLLARAQDVFVLAASGRRTDAAAGSDLAGYLAHHGVRAQIVGESDDGDGDITATARNHGCDLVIMGAFQRSSLTELVFGGATKFMIRHSKLPVLLRH</sequence>
<dbReference type="SUPFAM" id="SSF52402">
    <property type="entry name" value="Adenine nucleotide alpha hydrolases-like"/>
    <property type="match status" value="2"/>
</dbReference>
<evidence type="ECO:0000259" key="2">
    <source>
        <dbReference type="Pfam" id="PF00582"/>
    </source>
</evidence>
<dbReference type="AlphaFoldDB" id="A0A380TH66"/>
<dbReference type="PANTHER" id="PTHR46268:SF15">
    <property type="entry name" value="UNIVERSAL STRESS PROTEIN HP_0031"/>
    <property type="match status" value="1"/>
</dbReference>
<feature type="domain" description="UspA" evidence="2">
    <location>
        <begin position="202"/>
        <end position="270"/>
    </location>
</feature>
<protein>
    <submittedName>
        <fullName evidence="3">Putative Universal stress protein family protein</fullName>
    </submittedName>
</protein>
<dbReference type="CDD" id="cd00293">
    <property type="entry name" value="USP-like"/>
    <property type="match status" value="2"/>
</dbReference>
<comment type="similarity">
    <text evidence="1">Belongs to the universal stress protein A family.</text>
</comment>
<name>A0A380TH66_9ZZZZ</name>
<feature type="domain" description="UspA" evidence="2">
    <location>
        <begin position="4"/>
        <end position="145"/>
    </location>
</feature>
<reference evidence="3" key="1">
    <citation type="submission" date="2018-07" db="EMBL/GenBank/DDBJ databases">
        <authorList>
            <person name="Quirk P.G."/>
            <person name="Krulwich T.A."/>
        </authorList>
    </citation>
    <scope>NUCLEOTIDE SEQUENCE</scope>
</reference>
<proteinExistence type="inferred from homology"/>
<evidence type="ECO:0000313" key="3">
    <source>
        <dbReference type="EMBL" id="SUS07033.1"/>
    </source>
</evidence>
<gene>
    <name evidence="3" type="ORF">DF3PB_3660001</name>
</gene>
<organism evidence="3">
    <name type="scientific">metagenome</name>
    <dbReference type="NCBI Taxonomy" id="256318"/>
    <lineage>
        <taxon>unclassified sequences</taxon>
        <taxon>metagenomes</taxon>
    </lineage>
</organism>